<evidence type="ECO:0000313" key="3">
    <source>
        <dbReference type="Proteomes" id="UP000499080"/>
    </source>
</evidence>
<reference evidence="2 3" key="1">
    <citation type="journal article" date="2019" name="Sci. Rep.">
        <title>Orb-weaving spider Araneus ventricosus genome elucidates the spidroin gene catalogue.</title>
        <authorList>
            <person name="Kono N."/>
            <person name="Nakamura H."/>
            <person name="Ohtoshi R."/>
            <person name="Moran D.A.P."/>
            <person name="Shinohara A."/>
            <person name="Yoshida Y."/>
            <person name="Fujiwara M."/>
            <person name="Mori M."/>
            <person name="Tomita M."/>
            <person name="Arakawa K."/>
        </authorList>
    </citation>
    <scope>NUCLEOTIDE SEQUENCE [LARGE SCALE GENOMIC DNA]</scope>
</reference>
<accession>A0A4Y2GYX3</accession>
<dbReference type="AlphaFoldDB" id="A0A4Y2GYX3"/>
<gene>
    <name evidence="2" type="ORF">AVEN_115617_1</name>
</gene>
<protein>
    <submittedName>
        <fullName evidence="2">Uncharacterized protein</fullName>
    </submittedName>
</protein>
<sequence>MEPTKTGSQELTASNDNLEGRRTTAVGWFVQLRDESPRISSSATPLSSEGKGLKREDDRRRGERAIAEK</sequence>
<keyword evidence="3" id="KW-1185">Reference proteome</keyword>
<proteinExistence type="predicted"/>
<name>A0A4Y2GYX3_ARAVE</name>
<feature type="compositionally biased region" description="Polar residues" evidence="1">
    <location>
        <begin position="1"/>
        <end position="17"/>
    </location>
</feature>
<dbReference type="Proteomes" id="UP000499080">
    <property type="component" value="Unassembled WGS sequence"/>
</dbReference>
<evidence type="ECO:0000313" key="2">
    <source>
        <dbReference type="EMBL" id="GBM57294.1"/>
    </source>
</evidence>
<dbReference type="EMBL" id="BGPR01001587">
    <property type="protein sequence ID" value="GBM57294.1"/>
    <property type="molecule type" value="Genomic_DNA"/>
</dbReference>
<comment type="caution">
    <text evidence="2">The sequence shown here is derived from an EMBL/GenBank/DDBJ whole genome shotgun (WGS) entry which is preliminary data.</text>
</comment>
<feature type="region of interest" description="Disordered" evidence="1">
    <location>
        <begin position="1"/>
        <end position="69"/>
    </location>
</feature>
<feature type="compositionally biased region" description="Basic and acidic residues" evidence="1">
    <location>
        <begin position="51"/>
        <end position="69"/>
    </location>
</feature>
<organism evidence="2 3">
    <name type="scientific">Araneus ventricosus</name>
    <name type="common">Orbweaver spider</name>
    <name type="synonym">Epeira ventricosa</name>
    <dbReference type="NCBI Taxonomy" id="182803"/>
    <lineage>
        <taxon>Eukaryota</taxon>
        <taxon>Metazoa</taxon>
        <taxon>Ecdysozoa</taxon>
        <taxon>Arthropoda</taxon>
        <taxon>Chelicerata</taxon>
        <taxon>Arachnida</taxon>
        <taxon>Araneae</taxon>
        <taxon>Araneomorphae</taxon>
        <taxon>Entelegynae</taxon>
        <taxon>Araneoidea</taxon>
        <taxon>Araneidae</taxon>
        <taxon>Araneus</taxon>
    </lineage>
</organism>
<evidence type="ECO:0000256" key="1">
    <source>
        <dbReference type="SAM" id="MobiDB-lite"/>
    </source>
</evidence>
<feature type="compositionally biased region" description="Polar residues" evidence="1">
    <location>
        <begin position="38"/>
        <end position="47"/>
    </location>
</feature>